<reference evidence="2 3" key="1">
    <citation type="submission" date="2014-11" db="EMBL/GenBank/DDBJ databases">
        <title>Complete Genome Sequence of Pseudoalteromonas sp. Strain OCN003 Isolated from Kaneohe Bay, Oahu, Hawaii.</title>
        <authorList>
            <person name="Beurmann S."/>
            <person name="Videau P."/>
            <person name="Ushijima B."/>
            <person name="Smith A.M."/>
            <person name="Aeby G.S."/>
            <person name="Callahan S.M."/>
            <person name="Belcaid M."/>
        </authorList>
    </citation>
    <scope>NUCLEOTIDE SEQUENCE [LARGE SCALE GENOMIC DNA]</scope>
    <source>
        <strain evidence="2 3">OCN003</strain>
    </source>
</reference>
<dbReference type="KEGG" id="pseo:OM33_08630"/>
<protein>
    <submittedName>
        <fullName evidence="2">Uncharacterized protein</fullName>
    </submittedName>
</protein>
<name>A0A0A7EF17_9GAMM</name>
<dbReference type="eggNOG" id="ENOG5033G35">
    <property type="taxonomic scope" value="Bacteria"/>
</dbReference>
<dbReference type="HOGENOM" id="CLU_917886_0_0_6"/>
<dbReference type="STRING" id="1348114.OM33_08630"/>
<keyword evidence="1" id="KW-0472">Membrane</keyword>
<dbReference type="EMBL" id="CP009888">
    <property type="protein sequence ID" value="AIY65219.1"/>
    <property type="molecule type" value="Genomic_DNA"/>
</dbReference>
<evidence type="ECO:0000313" key="3">
    <source>
        <dbReference type="Proteomes" id="UP000030341"/>
    </source>
</evidence>
<evidence type="ECO:0000256" key="1">
    <source>
        <dbReference type="SAM" id="Phobius"/>
    </source>
</evidence>
<proteinExistence type="predicted"/>
<dbReference type="OrthoDB" id="6401358at2"/>
<feature type="transmembrane region" description="Helical" evidence="1">
    <location>
        <begin position="58"/>
        <end position="79"/>
    </location>
</feature>
<accession>A0A0A7EF17</accession>
<feature type="transmembrane region" description="Helical" evidence="1">
    <location>
        <begin position="16"/>
        <end position="38"/>
    </location>
</feature>
<gene>
    <name evidence="2" type="ORF">OM33_08630</name>
</gene>
<dbReference type="Proteomes" id="UP000030341">
    <property type="component" value="Chromosome 1"/>
</dbReference>
<evidence type="ECO:0000313" key="2">
    <source>
        <dbReference type="EMBL" id="AIY65219.1"/>
    </source>
</evidence>
<sequence length="303" mass="35150">MSSNKTNSDDLIFKNLFYGSFWVLIFAPLIVALMQYFFVGYIVDFNDPDSWEDIVKTYNFPIELTKILGGITAMLGLLYRSRQTSTQILKSQQQLDLSIRAEEIKRDEFQLELVKSGFEDVFDTLKDKNNSRVKWIKAAKILLHTLEIEKHIKTDIGIKDYKFYKERLRIQLYEALQLETSPGVFQSLPAQFFYGVENWQDADLTLEQAAIQAHPVSDVQCEDINKILPDPIVTALLPESVTTIFDFLEGYDPEMNELLSEVEYRDGDYMSAHGFKQGPAKYIHHRRKFKVLNGEIHVRDNNN</sequence>
<dbReference type="RefSeq" id="WP_038640900.1">
    <property type="nucleotide sequence ID" value="NZ_CP009888.1"/>
</dbReference>
<dbReference type="AlphaFoldDB" id="A0A0A7EF17"/>
<keyword evidence="1" id="KW-0812">Transmembrane</keyword>
<keyword evidence="1" id="KW-1133">Transmembrane helix</keyword>
<keyword evidence="3" id="KW-1185">Reference proteome</keyword>
<organism evidence="2 3">
    <name type="scientific">Pseudoalteromonas piratica</name>
    <dbReference type="NCBI Taxonomy" id="1348114"/>
    <lineage>
        <taxon>Bacteria</taxon>
        <taxon>Pseudomonadati</taxon>
        <taxon>Pseudomonadota</taxon>
        <taxon>Gammaproteobacteria</taxon>
        <taxon>Alteromonadales</taxon>
        <taxon>Pseudoalteromonadaceae</taxon>
        <taxon>Pseudoalteromonas</taxon>
    </lineage>
</organism>